<accession>A0A0S4KYS1</accession>
<organism evidence="3 4">
    <name type="scientific">Candidatus Nitrospira inopinata</name>
    <dbReference type="NCBI Taxonomy" id="1715989"/>
    <lineage>
        <taxon>Bacteria</taxon>
        <taxon>Pseudomonadati</taxon>
        <taxon>Nitrospirota</taxon>
        <taxon>Nitrospiria</taxon>
        <taxon>Nitrospirales</taxon>
        <taxon>Nitrospiraceae</taxon>
        <taxon>Nitrospira</taxon>
    </lineage>
</organism>
<dbReference type="AlphaFoldDB" id="A0A0S4KYS1"/>
<protein>
    <recommendedName>
        <fullName evidence="2">Trehalose 6-phosphate phosphatase</fullName>
        <ecNumber evidence="2">3.1.3.12</ecNumber>
    </recommendedName>
</protein>
<keyword evidence="2" id="KW-0479">Metal-binding</keyword>
<dbReference type="Gene3D" id="3.40.50.1000">
    <property type="entry name" value="HAD superfamily/HAD-like"/>
    <property type="match status" value="1"/>
</dbReference>
<dbReference type="GO" id="GO:0005992">
    <property type="term" value="P:trehalose biosynthetic process"/>
    <property type="evidence" value="ECO:0007669"/>
    <property type="project" value="UniProtKB-UniPathway"/>
</dbReference>
<dbReference type="Proteomes" id="UP000066284">
    <property type="component" value="Chromosome 1"/>
</dbReference>
<sequence length="262" mass="29133">MTYLLSDEGRDALRKMINRSVLYAFDFDGTLAKISSERGSVKLSPTMHEWLRELARRVPCAVVSGRALDDLAPRVNGAVPHLIGNHGAESPLTPAAVLNDMDLICSGWVKQLEGTKARFFADARVVIENKRYSLTLHYRGVDEPGAVERELVHAAERLTPSPRMIPGKASINLLPPGSPGKGEASFALMNHLHCTGLFFIGDDETDETVFAMRDRLTLGVRVGHHPQSQARYYVKHQSEVEDVLRFLVHRLDGTPETTRTLR</sequence>
<dbReference type="InterPro" id="IPR044651">
    <property type="entry name" value="OTSB-like"/>
</dbReference>
<dbReference type="PANTHER" id="PTHR43768:SF3">
    <property type="entry name" value="TREHALOSE 6-PHOSPHATE PHOSPHATASE"/>
    <property type="match status" value="1"/>
</dbReference>
<comment type="pathway">
    <text evidence="2">Glycan biosynthesis; trehalose biosynthesis.</text>
</comment>
<proteinExistence type="inferred from homology"/>
<dbReference type="RefSeq" id="WP_062486503.1">
    <property type="nucleotide sequence ID" value="NZ_LN885086.1"/>
</dbReference>
<dbReference type="STRING" id="1715989.NITINOP_2746"/>
<dbReference type="GO" id="GO:0004805">
    <property type="term" value="F:trehalose-phosphatase activity"/>
    <property type="evidence" value="ECO:0007669"/>
    <property type="project" value="UniProtKB-EC"/>
</dbReference>
<dbReference type="InterPro" id="IPR036412">
    <property type="entry name" value="HAD-like_sf"/>
</dbReference>
<dbReference type="NCBIfam" id="TIGR00685">
    <property type="entry name" value="T6PP"/>
    <property type="match status" value="1"/>
</dbReference>
<keyword evidence="4" id="KW-1185">Reference proteome</keyword>
<evidence type="ECO:0000313" key="3">
    <source>
        <dbReference type="EMBL" id="CUQ67718.1"/>
    </source>
</evidence>
<comment type="catalytic activity">
    <reaction evidence="2">
        <text>alpha,alpha-trehalose 6-phosphate + H2O = alpha,alpha-trehalose + phosphate</text>
        <dbReference type="Rhea" id="RHEA:23420"/>
        <dbReference type="ChEBI" id="CHEBI:15377"/>
        <dbReference type="ChEBI" id="CHEBI:16551"/>
        <dbReference type="ChEBI" id="CHEBI:43474"/>
        <dbReference type="ChEBI" id="CHEBI:58429"/>
        <dbReference type="EC" id="3.1.3.12"/>
    </reaction>
</comment>
<keyword evidence="1 2" id="KW-0378">Hydrolase</keyword>
<comment type="function">
    <text evidence="2">Removes the phosphate from trehalose 6-phosphate to produce free trehalose.</text>
</comment>
<evidence type="ECO:0000313" key="4">
    <source>
        <dbReference type="Proteomes" id="UP000066284"/>
    </source>
</evidence>
<dbReference type="GO" id="GO:0046872">
    <property type="term" value="F:metal ion binding"/>
    <property type="evidence" value="ECO:0007669"/>
    <property type="project" value="UniProtKB-KW"/>
</dbReference>
<dbReference type="EMBL" id="LN885086">
    <property type="protein sequence ID" value="CUQ67718.1"/>
    <property type="molecule type" value="Genomic_DNA"/>
</dbReference>
<dbReference type="KEGG" id="nio:NITINOP_2746"/>
<evidence type="ECO:0000256" key="2">
    <source>
        <dbReference type="RuleBase" id="RU361117"/>
    </source>
</evidence>
<gene>
    <name evidence="3" type="ORF">NITINOP_2746</name>
</gene>
<dbReference type="InterPro" id="IPR023214">
    <property type="entry name" value="HAD_sf"/>
</dbReference>
<comment type="cofactor">
    <cofactor evidence="2">
        <name>Mg(2+)</name>
        <dbReference type="ChEBI" id="CHEBI:18420"/>
    </cofactor>
</comment>
<dbReference type="PANTHER" id="PTHR43768">
    <property type="entry name" value="TREHALOSE 6-PHOSPHATE PHOSPHATASE"/>
    <property type="match status" value="1"/>
</dbReference>
<dbReference type="InterPro" id="IPR003337">
    <property type="entry name" value="Trehalose_PPase"/>
</dbReference>
<dbReference type="OrthoDB" id="9797743at2"/>
<name>A0A0S4KYS1_9BACT</name>
<keyword evidence="2" id="KW-0460">Magnesium</keyword>
<reference evidence="4" key="1">
    <citation type="submission" date="2015-09" db="EMBL/GenBank/DDBJ databases">
        <authorList>
            <person name="Daims H."/>
        </authorList>
    </citation>
    <scope>NUCLEOTIDE SEQUENCE [LARGE SCALE GENOMIC DNA]</scope>
</reference>
<dbReference type="Gene3D" id="3.30.70.1020">
    <property type="entry name" value="Trehalose-6-phosphate phosphatase related protein, domain 2"/>
    <property type="match status" value="1"/>
</dbReference>
<dbReference type="UniPathway" id="UPA00299"/>
<dbReference type="EC" id="3.1.3.12" evidence="2"/>
<dbReference type="SUPFAM" id="SSF56784">
    <property type="entry name" value="HAD-like"/>
    <property type="match status" value="1"/>
</dbReference>
<dbReference type="Pfam" id="PF02358">
    <property type="entry name" value="Trehalose_PPase"/>
    <property type="match status" value="1"/>
</dbReference>
<evidence type="ECO:0000256" key="1">
    <source>
        <dbReference type="ARBA" id="ARBA00022801"/>
    </source>
</evidence>
<comment type="similarity">
    <text evidence="2">Belongs to the trehalose phosphatase family.</text>
</comment>